<dbReference type="PANTHER" id="PTHR11008:SF9">
    <property type="entry name" value="PROTEIN TAKEOUT-LIKE PROTEIN"/>
    <property type="match status" value="1"/>
</dbReference>
<dbReference type="Proteomes" id="UP001461498">
    <property type="component" value="Unassembled WGS sequence"/>
</dbReference>
<accession>A0AAW1DJG3</accession>
<evidence type="ECO:0000313" key="2">
    <source>
        <dbReference type="EMBL" id="KAK9510652.1"/>
    </source>
</evidence>
<proteinExistence type="predicted"/>
<gene>
    <name evidence="2" type="ORF">O3M35_005389</name>
</gene>
<comment type="caution">
    <text evidence="2">The sequence shown here is derived from an EMBL/GenBank/DDBJ whole genome shotgun (WGS) entry which is preliminary data.</text>
</comment>
<evidence type="ECO:0000313" key="3">
    <source>
        <dbReference type="Proteomes" id="UP001461498"/>
    </source>
</evidence>
<feature type="signal peptide" evidence="1">
    <location>
        <begin position="1"/>
        <end position="17"/>
    </location>
</feature>
<sequence>MKFYLIAFCAVLAVASGQWLNSFGDQRTVLVKNVIDKLIRQGLEVVRKMLKDHEPFQIPDIPAQHIVDKDIDINVDLKTVKVSKASDFTVDHIENNLPGLWAKFGVSIPHMHLEGQYTVSGVVAQRQVSGTGTFTVDLDSFVQTGTIYMTMVNHALQMKELDLDYSLKGLKTDLQGLSIEGMTKEQIEDLLNNKLFEFLQTNKKDVCDVVSRQVVKAANQIMAGKTLKELLDWLRNFIHQ</sequence>
<feature type="chain" id="PRO_5043799781" evidence="1">
    <location>
        <begin position="18"/>
        <end position="240"/>
    </location>
</feature>
<protein>
    <submittedName>
        <fullName evidence="2">Uncharacterized protein</fullName>
    </submittedName>
</protein>
<dbReference type="AlphaFoldDB" id="A0AAW1DJG3"/>
<dbReference type="Gene3D" id="3.15.10.30">
    <property type="entry name" value="Haemolymph juvenile hormone binding protein"/>
    <property type="match status" value="1"/>
</dbReference>
<dbReference type="InterPro" id="IPR010562">
    <property type="entry name" value="Haemolymph_juvenile_hormone-bd"/>
</dbReference>
<keyword evidence="1" id="KW-0732">Signal</keyword>
<keyword evidence="3" id="KW-1185">Reference proteome</keyword>
<dbReference type="EMBL" id="JAPXFL010000002">
    <property type="protein sequence ID" value="KAK9510652.1"/>
    <property type="molecule type" value="Genomic_DNA"/>
</dbReference>
<name>A0AAW1DJG3_9HEMI</name>
<dbReference type="InterPro" id="IPR038606">
    <property type="entry name" value="To_sf"/>
</dbReference>
<evidence type="ECO:0000256" key="1">
    <source>
        <dbReference type="SAM" id="SignalP"/>
    </source>
</evidence>
<dbReference type="Pfam" id="PF06585">
    <property type="entry name" value="JHBP"/>
    <property type="match status" value="1"/>
</dbReference>
<organism evidence="2 3">
    <name type="scientific">Rhynocoris fuscipes</name>
    <dbReference type="NCBI Taxonomy" id="488301"/>
    <lineage>
        <taxon>Eukaryota</taxon>
        <taxon>Metazoa</taxon>
        <taxon>Ecdysozoa</taxon>
        <taxon>Arthropoda</taxon>
        <taxon>Hexapoda</taxon>
        <taxon>Insecta</taxon>
        <taxon>Pterygota</taxon>
        <taxon>Neoptera</taxon>
        <taxon>Paraneoptera</taxon>
        <taxon>Hemiptera</taxon>
        <taxon>Heteroptera</taxon>
        <taxon>Panheteroptera</taxon>
        <taxon>Cimicomorpha</taxon>
        <taxon>Reduviidae</taxon>
        <taxon>Harpactorinae</taxon>
        <taxon>Harpactorini</taxon>
        <taxon>Rhynocoris</taxon>
    </lineage>
</organism>
<dbReference type="PANTHER" id="PTHR11008">
    <property type="entry name" value="PROTEIN TAKEOUT-LIKE PROTEIN"/>
    <property type="match status" value="1"/>
</dbReference>
<reference evidence="2 3" key="1">
    <citation type="submission" date="2022-12" db="EMBL/GenBank/DDBJ databases">
        <title>Chromosome-level genome assembly of true bugs.</title>
        <authorList>
            <person name="Ma L."/>
            <person name="Li H."/>
        </authorList>
    </citation>
    <scope>NUCLEOTIDE SEQUENCE [LARGE SCALE GENOMIC DNA]</scope>
    <source>
        <strain evidence="2">Lab_2022b</strain>
    </source>
</reference>